<keyword evidence="2" id="KW-0560">Oxidoreductase</keyword>
<dbReference type="Pfam" id="PF03992">
    <property type="entry name" value="ABM"/>
    <property type="match status" value="1"/>
</dbReference>
<keyword evidence="2" id="KW-0503">Monooxygenase</keyword>
<name>A0A0F5VCV7_9GAMM</name>
<reference evidence="2 3" key="1">
    <citation type="submission" date="2014-12" db="EMBL/GenBank/DDBJ databases">
        <title>Mercury Reductase activity and rhizosphere competence traits in the genome of root associated Photobacterium halotolerans MELD1.</title>
        <authorList>
            <person name="Mathew D.C."/>
            <person name="Huang C.-C."/>
        </authorList>
    </citation>
    <scope>NUCLEOTIDE SEQUENCE [LARGE SCALE GENOMIC DNA]</scope>
    <source>
        <strain evidence="2 3">MELD1</strain>
    </source>
</reference>
<keyword evidence="3" id="KW-1185">Reference proteome</keyword>
<dbReference type="InterPro" id="IPR050744">
    <property type="entry name" value="AI-2_Isomerase_LsrG"/>
</dbReference>
<evidence type="ECO:0000313" key="2">
    <source>
        <dbReference type="EMBL" id="KKC99319.1"/>
    </source>
</evidence>
<dbReference type="Proteomes" id="UP000033633">
    <property type="component" value="Unassembled WGS sequence"/>
</dbReference>
<dbReference type="STRING" id="265726.KY46_13105"/>
<dbReference type="InterPro" id="IPR011008">
    <property type="entry name" value="Dimeric_a/b-barrel"/>
</dbReference>
<dbReference type="InterPro" id="IPR007138">
    <property type="entry name" value="ABM_dom"/>
</dbReference>
<accession>A0A0F5VCV7</accession>
<dbReference type="SUPFAM" id="SSF54909">
    <property type="entry name" value="Dimeric alpha+beta barrel"/>
    <property type="match status" value="1"/>
</dbReference>
<dbReference type="PANTHER" id="PTHR33336:SF3">
    <property type="entry name" value="ABM DOMAIN-CONTAINING PROTEIN"/>
    <property type="match status" value="1"/>
</dbReference>
<evidence type="ECO:0000313" key="3">
    <source>
        <dbReference type="Proteomes" id="UP000033633"/>
    </source>
</evidence>
<dbReference type="OrthoDB" id="9812754at2"/>
<evidence type="ECO:0000259" key="1">
    <source>
        <dbReference type="PROSITE" id="PS51725"/>
    </source>
</evidence>
<organism evidence="2 3">
    <name type="scientific">Photobacterium halotolerans</name>
    <dbReference type="NCBI Taxonomy" id="265726"/>
    <lineage>
        <taxon>Bacteria</taxon>
        <taxon>Pseudomonadati</taxon>
        <taxon>Pseudomonadota</taxon>
        <taxon>Gammaproteobacteria</taxon>
        <taxon>Vibrionales</taxon>
        <taxon>Vibrionaceae</taxon>
        <taxon>Photobacterium</taxon>
    </lineage>
</organism>
<feature type="domain" description="ABM" evidence="1">
    <location>
        <begin position="2"/>
        <end position="93"/>
    </location>
</feature>
<dbReference type="AlphaFoldDB" id="A0A0F5VCV7"/>
<proteinExistence type="predicted"/>
<protein>
    <submittedName>
        <fullName evidence="2">Antibiotic biosynthesis monooxygenase</fullName>
    </submittedName>
</protein>
<comment type="caution">
    <text evidence="2">The sequence shown here is derived from an EMBL/GenBank/DDBJ whole genome shotgun (WGS) entry which is preliminary data.</text>
</comment>
<dbReference type="EMBL" id="JWYV01000011">
    <property type="protein sequence ID" value="KKC99319.1"/>
    <property type="molecule type" value="Genomic_DNA"/>
</dbReference>
<dbReference type="RefSeq" id="WP_046221093.1">
    <property type="nucleotide sequence ID" value="NZ_JWYV01000011.1"/>
</dbReference>
<sequence length="100" mass="11386">MFCIIVKNSVKPGFRDQYLAIMKENARASVANEEGCLVFDVLSAQEDDHSFYLYEIYTGEEALAAHKLTPHYLESRKHLAGLIQDQSVIRCEVAHRNCQP</sequence>
<dbReference type="PANTHER" id="PTHR33336">
    <property type="entry name" value="QUINOL MONOOXYGENASE YGIN-RELATED"/>
    <property type="match status" value="1"/>
</dbReference>
<dbReference type="PROSITE" id="PS51725">
    <property type="entry name" value="ABM"/>
    <property type="match status" value="1"/>
</dbReference>
<dbReference type="GO" id="GO:0004497">
    <property type="term" value="F:monooxygenase activity"/>
    <property type="evidence" value="ECO:0007669"/>
    <property type="project" value="UniProtKB-KW"/>
</dbReference>
<dbReference type="Gene3D" id="3.30.70.100">
    <property type="match status" value="1"/>
</dbReference>
<gene>
    <name evidence="2" type="ORF">KY46_13105</name>
</gene>
<dbReference type="PATRIC" id="fig|265726.11.peg.842"/>
<dbReference type="GO" id="GO:0005829">
    <property type="term" value="C:cytosol"/>
    <property type="evidence" value="ECO:0007669"/>
    <property type="project" value="TreeGrafter"/>
</dbReference>